<evidence type="ECO:0000313" key="2">
    <source>
        <dbReference type="EMBL" id="QIK41667.1"/>
    </source>
</evidence>
<proteinExistence type="predicted"/>
<sequence>MSQLPLDLPHRPALDREAFFVSASNAAALTMVEAWRDWPGGKLALTGAGGSGKTHLAHVWAADAGAVVVDAVDLPQSDLPALAEIGAVAVEDVDHIADLPTPREAEAALFHLHNMLSGAGGKLLVTGKGAPARWRIATADLASRLHAAGLATLGAPDDALIHAVIVKIASDRQLDLDPRLPAFLALRLDRSLASIAGALADLDRQALAVQRRITVPFARQVLGL</sequence>
<accession>A0A6G7VPF4</accession>
<dbReference type="EMBL" id="CP049811">
    <property type="protein sequence ID" value="QIK41667.1"/>
    <property type="molecule type" value="Genomic_DNA"/>
</dbReference>
<reference evidence="2 3" key="1">
    <citation type="submission" date="2020-03" db="EMBL/GenBank/DDBJ databases">
        <title>Complete genome sequence of Monaibacterium sp. ALG8 with diverse plasmids.</title>
        <authorList>
            <person name="Sun C."/>
        </authorList>
    </citation>
    <scope>NUCLEOTIDE SEQUENCE [LARGE SCALE GENOMIC DNA]</scope>
    <source>
        <strain evidence="2 3">ALG8</strain>
    </source>
</reference>
<dbReference type="PANTHER" id="PTHR30050">
    <property type="entry name" value="CHROMOSOMAL REPLICATION INITIATOR PROTEIN DNAA"/>
    <property type="match status" value="1"/>
</dbReference>
<protein>
    <submittedName>
        <fullName evidence="2">Chromosomal replication initiator DnaA</fullName>
    </submittedName>
</protein>
<gene>
    <name evidence="2" type="ORF">G8E03_13455</name>
</gene>
<keyword evidence="3" id="KW-1185">Reference proteome</keyword>
<evidence type="ECO:0000313" key="3">
    <source>
        <dbReference type="Proteomes" id="UP000500791"/>
    </source>
</evidence>
<dbReference type="PANTHER" id="PTHR30050:SF5">
    <property type="entry name" value="DNAA REGULATORY INACTIVATOR HDA"/>
    <property type="match status" value="1"/>
</dbReference>
<dbReference type="GO" id="GO:0005886">
    <property type="term" value="C:plasma membrane"/>
    <property type="evidence" value="ECO:0007669"/>
    <property type="project" value="TreeGrafter"/>
</dbReference>
<dbReference type="KEGG" id="mon:G8E03_13455"/>
<evidence type="ECO:0000259" key="1">
    <source>
        <dbReference type="Pfam" id="PF22688"/>
    </source>
</evidence>
<dbReference type="Gene3D" id="3.40.50.300">
    <property type="entry name" value="P-loop containing nucleotide triphosphate hydrolases"/>
    <property type="match status" value="1"/>
</dbReference>
<feature type="domain" description="Hda lid" evidence="1">
    <location>
        <begin position="163"/>
        <end position="222"/>
    </location>
</feature>
<dbReference type="GO" id="GO:0003688">
    <property type="term" value="F:DNA replication origin binding"/>
    <property type="evidence" value="ECO:0007669"/>
    <property type="project" value="TreeGrafter"/>
</dbReference>
<dbReference type="Gene3D" id="1.10.8.60">
    <property type="match status" value="1"/>
</dbReference>
<organism evidence="2 3">
    <name type="scientific">Pontivivens nitratireducens</name>
    <dbReference type="NCBI Taxonomy" id="2758038"/>
    <lineage>
        <taxon>Bacteria</taxon>
        <taxon>Pseudomonadati</taxon>
        <taxon>Pseudomonadota</taxon>
        <taxon>Alphaproteobacteria</taxon>
        <taxon>Rhodobacterales</taxon>
        <taxon>Paracoccaceae</taxon>
        <taxon>Pontivivens</taxon>
    </lineage>
</organism>
<dbReference type="Proteomes" id="UP000500791">
    <property type="component" value="Chromosome"/>
</dbReference>
<dbReference type="InterPro" id="IPR027417">
    <property type="entry name" value="P-loop_NTPase"/>
</dbReference>
<dbReference type="SUPFAM" id="SSF52540">
    <property type="entry name" value="P-loop containing nucleoside triphosphate hydrolases"/>
    <property type="match status" value="1"/>
</dbReference>
<dbReference type="Pfam" id="PF22688">
    <property type="entry name" value="Hda_lid"/>
    <property type="match status" value="1"/>
</dbReference>
<dbReference type="RefSeq" id="WP_166192887.1">
    <property type="nucleotide sequence ID" value="NZ_CP049811.1"/>
</dbReference>
<name>A0A6G7VPF4_9RHOB</name>
<dbReference type="InterPro" id="IPR055199">
    <property type="entry name" value="Hda_lid"/>
</dbReference>
<dbReference type="GO" id="GO:0006270">
    <property type="term" value="P:DNA replication initiation"/>
    <property type="evidence" value="ECO:0007669"/>
    <property type="project" value="TreeGrafter"/>
</dbReference>
<dbReference type="AlphaFoldDB" id="A0A6G7VPF4"/>